<proteinExistence type="predicted"/>
<dbReference type="EMBL" id="BEXD01001702">
    <property type="protein sequence ID" value="GBB95420.1"/>
    <property type="molecule type" value="Genomic_DNA"/>
</dbReference>
<dbReference type="Proteomes" id="UP000247702">
    <property type="component" value="Unassembled WGS sequence"/>
</dbReference>
<evidence type="ECO:0000313" key="2">
    <source>
        <dbReference type="Proteomes" id="UP000247702"/>
    </source>
</evidence>
<evidence type="ECO:0000313" key="1">
    <source>
        <dbReference type="EMBL" id="GBB95420.1"/>
    </source>
</evidence>
<accession>A0A2Z6QZK3</accession>
<sequence>MQQFGQHAHPSCYDTYAKHTLAPAAFISFLFNFSEKVAIMSFVPAVAFLEKSLEALPDGSTTTAEEVVQDNMKITADTNQQSSRIILEDTPTPIPD</sequence>
<protein>
    <submittedName>
        <fullName evidence="1">Uncharacterized protein</fullName>
    </submittedName>
</protein>
<gene>
    <name evidence="1" type="ORF">RclHR1_02530015</name>
</gene>
<keyword evidence="2" id="KW-1185">Reference proteome</keyword>
<name>A0A2Z6QZK3_9GLOM</name>
<reference evidence="1 2" key="1">
    <citation type="submission" date="2017-11" db="EMBL/GenBank/DDBJ databases">
        <title>The genome of Rhizophagus clarus HR1 reveals common genetic basis of auxotrophy among arbuscular mycorrhizal fungi.</title>
        <authorList>
            <person name="Kobayashi Y."/>
        </authorList>
    </citation>
    <scope>NUCLEOTIDE SEQUENCE [LARGE SCALE GENOMIC DNA]</scope>
    <source>
        <strain evidence="1 2">HR1</strain>
    </source>
</reference>
<organism evidence="1 2">
    <name type="scientific">Rhizophagus clarus</name>
    <dbReference type="NCBI Taxonomy" id="94130"/>
    <lineage>
        <taxon>Eukaryota</taxon>
        <taxon>Fungi</taxon>
        <taxon>Fungi incertae sedis</taxon>
        <taxon>Mucoromycota</taxon>
        <taxon>Glomeromycotina</taxon>
        <taxon>Glomeromycetes</taxon>
        <taxon>Glomerales</taxon>
        <taxon>Glomeraceae</taxon>
        <taxon>Rhizophagus</taxon>
    </lineage>
</organism>
<comment type="caution">
    <text evidence="1">The sequence shown here is derived from an EMBL/GenBank/DDBJ whole genome shotgun (WGS) entry which is preliminary data.</text>
</comment>
<dbReference type="AlphaFoldDB" id="A0A2Z6QZK3"/>